<proteinExistence type="inferred from homology"/>
<comment type="similarity">
    <text evidence="2">Belongs to the UPF0410 family.</text>
</comment>
<name>A0A679J8M0_9HYPH</name>
<dbReference type="PANTHER" id="PTHR33884">
    <property type="entry name" value="UPF0410 PROTEIN YMGE"/>
    <property type="match status" value="1"/>
</dbReference>
<evidence type="ECO:0000256" key="2">
    <source>
        <dbReference type="ARBA" id="ARBA00011006"/>
    </source>
</evidence>
<evidence type="ECO:0000256" key="6">
    <source>
        <dbReference type="ARBA" id="ARBA00023136"/>
    </source>
</evidence>
<dbReference type="RefSeq" id="WP_018044131.1">
    <property type="nucleotide sequence ID" value="NZ_LR743510.1"/>
</dbReference>
<evidence type="ECO:0000256" key="3">
    <source>
        <dbReference type="ARBA" id="ARBA00022475"/>
    </source>
</evidence>
<reference evidence="8" key="1">
    <citation type="submission" date="2019-12" db="EMBL/GenBank/DDBJ databases">
        <authorList>
            <person name="Cremers G."/>
        </authorList>
    </citation>
    <scope>NUCLEOTIDE SEQUENCE</scope>
    <source>
        <strain evidence="8">Mbul1</strain>
        <strain evidence="9">Mbul2</strain>
        <plasmid evidence="9">1</plasmid>
    </source>
</reference>
<keyword evidence="9" id="KW-0614">Plasmid</keyword>
<keyword evidence="6 7" id="KW-0472">Membrane</keyword>
<evidence type="ECO:0008006" key="10">
    <source>
        <dbReference type="Google" id="ProtNLM"/>
    </source>
</evidence>
<protein>
    <recommendedName>
        <fullName evidence="10">Major facilitator superfamily (MFS) profile domain-containing protein</fullName>
    </recommendedName>
</protein>
<dbReference type="GO" id="GO:0005886">
    <property type="term" value="C:plasma membrane"/>
    <property type="evidence" value="ECO:0007669"/>
    <property type="project" value="UniProtKB-SubCell"/>
</dbReference>
<gene>
    <name evidence="9" type="ORF">MBLL_01519</name>
    <name evidence="8" type="ORF">MBUL_02976</name>
</gene>
<dbReference type="EMBL" id="LR743510">
    <property type="protein sequence ID" value="CAA2139225.1"/>
    <property type="molecule type" value="Genomic_DNA"/>
</dbReference>
<dbReference type="AlphaFoldDB" id="A0A679J8M0"/>
<organism evidence="8">
    <name type="scientific">Methylobacterium bullatum</name>
    <dbReference type="NCBI Taxonomy" id="570505"/>
    <lineage>
        <taxon>Bacteria</taxon>
        <taxon>Pseudomonadati</taxon>
        <taxon>Pseudomonadota</taxon>
        <taxon>Alphaproteobacteria</taxon>
        <taxon>Hyphomicrobiales</taxon>
        <taxon>Methylobacteriaceae</taxon>
        <taxon>Methylobacterium</taxon>
    </lineage>
</organism>
<keyword evidence="3" id="KW-1003">Cell membrane</keyword>
<geneLocation type="plasmid" evidence="9">
    <name>1</name>
</geneLocation>
<feature type="transmembrane region" description="Helical" evidence="7">
    <location>
        <begin position="27"/>
        <end position="47"/>
    </location>
</feature>
<evidence type="ECO:0000256" key="5">
    <source>
        <dbReference type="ARBA" id="ARBA00022989"/>
    </source>
</evidence>
<evidence type="ECO:0000256" key="7">
    <source>
        <dbReference type="SAM" id="Phobius"/>
    </source>
</evidence>
<dbReference type="PANTHER" id="PTHR33884:SF7">
    <property type="entry name" value="BSL8023 PROTEIN"/>
    <property type="match status" value="1"/>
</dbReference>
<evidence type="ECO:0000256" key="1">
    <source>
        <dbReference type="ARBA" id="ARBA00004651"/>
    </source>
</evidence>
<feature type="transmembrane region" description="Helical" evidence="7">
    <location>
        <begin position="59"/>
        <end position="79"/>
    </location>
</feature>
<evidence type="ECO:0000313" key="9">
    <source>
        <dbReference type="EMBL" id="CAA2139225.1"/>
    </source>
</evidence>
<keyword evidence="4 7" id="KW-0812">Transmembrane</keyword>
<dbReference type="InterPro" id="IPR007341">
    <property type="entry name" value="Transgly_assoc"/>
</dbReference>
<comment type="subcellular location">
    <subcellularLocation>
        <location evidence="1">Cell membrane</location>
        <topology evidence="1">Multi-pass membrane protein</topology>
    </subcellularLocation>
</comment>
<sequence>MGIIWTIIIGFLAGVVAKFIMPGDKEPAGFILTTILGIVGAFVATFLGQALGWYGPNQGAGFIGAVVGAIVVLAIYGFIASRRTTTL</sequence>
<dbReference type="Pfam" id="PF04226">
    <property type="entry name" value="Transgly_assoc"/>
    <property type="match status" value="1"/>
</dbReference>
<keyword evidence="5 7" id="KW-1133">Transmembrane helix</keyword>
<dbReference type="EMBL" id="LR743504">
    <property type="protein sequence ID" value="CAA2105004.1"/>
    <property type="molecule type" value="Genomic_DNA"/>
</dbReference>
<accession>A0A679J8M0</accession>
<evidence type="ECO:0000313" key="8">
    <source>
        <dbReference type="EMBL" id="CAA2105004.1"/>
    </source>
</evidence>
<evidence type="ECO:0000256" key="4">
    <source>
        <dbReference type="ARBA" id="ARBA00022692"/>
    </source>
</evidence>